<gene>
    <name evidence="5" type="ORF">ENV14_00460</name>
</gene>
<dbReference type="EMBL" id="DTFF01000004">
    <property type="protein sequence ID" value="HGI86863.1"/>
    <property type="molecule type" value="Genomic_DNA"/>
</dbReference>
<dbReference type="InterPro" id="IPR027417">
    <property type="entry name" value="P-loop_NTPase"/>
</dbReference>
<reference evidence="5" key="1">
    <citation type="journal article" date="2020" name="mSystems">
        <title>Genome- and Community-Level Interaction Insights into Carbon Utilization and Element Cycling Functions of Hydrothermarchaeota in Hydrothermal Sediment.</title>
        <authorList>
            <person name="Zhou Z."/>
            <person name="Liu Y."/>
            <person name="Xu W."/>
            <person name="Pan J."/>
            <person name="Luo Z.H."/>
            <person name="Li M."/>
        </authorList>
    </citation>
    <scope>NUCLEOTIDE SEQUENCE [LARGE SCALE GENOMIC DNA]</scope>
    <source>
        <strain evidence="5">SpSt-732</strain>
    </source>
</reference>
<dbReference type="PROSITE" id="PS51192">
    <property type="entry name" value="HELICASE_ATP_BIND_1"/>
    <property type="match status" value="1"/>
</dbReference>
<keyword evidence="1" id="KW-0547">Nucleotide-binding</keyword>
<dbReference type="GO" id="GO:0006289">
    <property type="term" value="P:nucleotide-excision repair"/>
    <property type="evidence" value="ECO:0007669"/>
    <property type="project" value="TreeGrafter"/>
</dbReference>
<dbReference type="GO" id="GO:0043138">
    <property type="term" value="F:3'-5' DNA helicase activity"/>
    <property type="evidence" value="ECO:0007669"/>
    <property type="project" value="TreeGrafter"/>
</dbReference>
<dbReference type="Gene3D" id="3.40.50.300">
    <property type="entry name" value="P-loop containing nucleotide triphosphate hydrolases"/>
    <property type="match status" value="2"/>
</dbReference>
<dbReference type="PROSITE" id="PS51194">
    <property type="entry name" value="HELICASE_CTER"/>
    <property type="match status" value="1"/>
</dbReference>
<name>A0A7C4FEF1_9CREN</name>
<dbReference type="GO" id="GO:0003676">
    <property type="term" value="F:nucleic acid binding"/>
    <property type="evidence" value="ECO:0007669"/>
    <property type="project" value="InterPro"/>
</dbReference>
<dbReference type="SMART" id="SM00487">
    <property type="entry name" value="DEXDc"/>
    <property type="match status" value="1"/>
</dbReference>
<keyword evidence="2" id="KW-0067">ATP-binding</keyword>
<dbReference type="AlphaFoldDB" id="A0A7C4FEF1"/>
<dbReference type="PANTHER" id="PTHR47957:SF3">
    <property type="entry name" value="ATP-DEPENDENT HELICASE HRQ1"/>
    <property type="match status" value="1"/>
</dbReference>
<accession>A0A7C4FEF1</accession>
<evidence type="ECO:0000259" key="4">
    <source>
        <dbReference type="PROSITE" id="PS51194"/>
    </source>
</evidence>
<dbReference type="InterPro" id="IPR011545">
    <property type="entry name" value="DEAD/DEAH_box_helicase_dom"/>
</dbReference>
<dbReference type="SMART" id="SM00490">
    <property type="entry name" value="HELICc"/>
    <property type="match status" value="1"/>
</dbReference>
<dbReference type="InterPro" id="IPR001650">
    <property type="entry name" value="Helicase_C-like"/>
</dbReference>
<feature type="domain" description="Helicase ATP-binding" evidence="3">
    <location>
        <begin position="338"/>
        <end position="608"/>
    </location>
</feature>
<keyword evidence="5" id="KW-0347">Helicase</keyword>
<evidence type="ECO:0000256" key="1">
    <source>
        <dbReference type="ARBA" id="ARBA00022741"/>
    </source>
</evidence>
<dbReference type="Pfam" id="PF00270">
    <property type="entry name" value="DEAD"/>
    <property type="match status" value="1"/>
</dbReference>
<evidence type="ECO:0000256" key="2">
    <source>
        <dbReference type="ARBA" id="ARBA00022840"/>
    </source>
</evidence>
<proteinExistence type="predicted"/>
<protein>
    <submittedName>
        <fullName evidence="5">DEAD/DEAH box helicase</fullName>
    </submittedName>
</protein>
<dbReference type="PANTHER" id="PTHR47957">
    <property type="entry name" value="ATP-DEPENDENT HELICASE HRQ1"/>
    <property type="match status" value="1"/>
</dbReference>
<evidence type="ECO:0000259" key="3">
    <source>
        <dbReference type="PROSITE" id="PS51192"/>
    </source>
</evidence>
<dbReference type="GO" id="GO:0005524">
    <property type="term" value="F:ATP binding"/>
    <property type="evidence" value="ECO:0007669"/>
    <property type="project" value="UniProtKB-KW"/>
</dbReference>
<evidence type="ECO:0000313" key="5">
    <source>
        <dbReference type="EMBL" id="HGI86863.1"/>
    </source>
</evidence>
<sequence length="1257" mass="145106">MSKALSLDVLSLYHEILINEIALMRANSIADSGIDIDDTIVYVSPLPHNPSVTRGLDYILLIYALVNGARRLECGYNVLDPLNIVNIDSYCIKKVWNRLKEVLNKLIDGVPHLRGLVGDELESVLAGIVFALLHYGLLFITVHSEYESGARYSSLDTVNPLKLHFSMKRHYKEGYAEVEVSDIRVLNELRVYGKVMQFLRTFGIDVEKAINKFKELSEKSTGVRLEGKLSLLNIQFKTLHGMLFKSLSYAAALPEHFAVMEVNVLPFVIEPLPISIRNEDVKELDNQINNQVGELLRSSSSYVEEEVIKIIGEVIKQTLRNPLTEYQHLYLKKMFEVCSSNNGRSLTVITSPTGTGKTYIFLFYALAKLIDAKIKNRKRKQNKRPHILILYPRKALARDQLSKIIEAVNYVNEILRSKRLEEIKVGIYDGDRLRKDEKEITELRGLKLGNKKLCHGIIDGKYKVFLTDSERCELNEKAKEIDWLYDYDDISILEKEGIDILISNHSILTKLIFETFAKDIREFKNFVKDLEVLILDEAHLYLEERLIEVLAPTLFKLFVLRAEARNQKPVTLDDLANSLNMDIIISSATLTDSNIITKEFNGVTWKMSSQFVVGFFKVKRGHSSLADVPQSLRDFLKKLLTDKIYKMFEDRKAVIYYDFDTILAKHLQNEGIYQGAFKIKIALTLHPHPRKQSWTSLAESMITLIHFINAIRSRMPDASGAQALVFVDMKSTLKDIFRTFLRRQILEAQDHADRVLLTGRYIHDMLRGEERIDAKNIIIGYIDSKAKERNLTAFDLIYLDPYLKDFNELPFYIRPGDLKSLFKRINNYNDFLNIIMSLTLSKHIDYLISSLNDFAKESYNNLERGWHNYIDSLKSVVNRCKDCATIFIHYGDLGIAERSIIESCMKKERYPIPLVIMATSTLEIGVDIKDVAVVFQYASYPHSTELMQRFGRSGRDISSFLVSTLVLVLRNTGEDLRYVIDQEAVEYVYNLKIPHVKDVFRDRETIVRSMHYPLLLSLPDEKKALRRKVNDKIKYVLSMLEKGLNEQYIDVYYRWYNAVFVEASPYGETIPQDIREYIEDIIKTFNKLRQERPNLKEISYISYLWQNNYADIASRIEYVQKLFENLKKIVNNVKAVKAVPFNLLPLVAEIYEIQTRVLHLSSSDSILGEIYDVLFDIYIKTVQMINSYVMFQFGKNIGKKALKRFLWSYIPPGVTNDIGEVKTGIIVYPPIGGDIERDRELEPSEAFNKIRPLHTGE</sequence>
<feature type="domain" description="Helicase C-terminal" evidence="4">
    <location>
        <begin position="839"/>
        <end position="1004"/>
    </location>
</feature>
<dbReference type="Pfam" id="PF00271">
    <property type="entry name" value="Helicase_C"/>
    <property type="match status" value="1"/>
</dbReference>
<dbReference type="GO" id="GO:0036297">
    <property type="term" value="P:interstrand cross-link repair"/>
    <property type="evidence" value="ECO:0007669"/>
    <property type="project" value="TreeGrafter"/>
</dbReference>
<dbReference type="SUPFAM" id="SSF52540">
    <property type="entry name" value="P-loop containing nucleoside triphosphate hydrolases"/>
    <property type="match status" value="1"/>
</dbReference>
<dbReference type="InterPro" id="IPR014001">
    <property type="entry name" value="Helicase_ATP-bd"/>
</dbReference>
<comment type="caution">
    <text evidence="5">The sequence shown here is derived from an EMBL/GenBank/DDBJ whole genome shotgun (WGS) entry which is preliminary data.</text>
</comment>
<keyword evidence="5" id="KW-0378">Hydrolase</keyword>
<organism evidence="5">
    <name type="scientific">Ignisphaera aggregans</name>
    <dbReference type="NCBI Taxonomy" id="334771"/>
    <lineage>
        <taxon>Archaea</taxon>
        <taxon>Thermoproteota</taxon>
        <taxon>Thermoprotei</taxon>
        <taxon>Desulfurococcales</taxon>
        <taxon>Desulfurococcaceae</taxon>
        <taxon>Ignisphaera</taxon>
    </lineage>
</organism>